<name>A0A285P930_NATPI</name>
<feature type="region of interest" description="Disordered" evidence="1">
    <location>
        <begin position="1"/>
        <end position="21"/>
    </location>
</feature>
<proteinExistence type="predicted"/>
<reference evidence="3" key="1">
    <citation type="submission" date="2017-09" db="EMBL/GenBank/DDBJ databases">
        <authorList>
            <person name="Varghese N."/>
            <person name="Submissions S."/>
        </authorList>
    </citation>
    <scope>NUCLEOTIDE SEQUENCE [LARGE SCALE GENOMIC DNA]</scope>
    <source>
        <strain evidence="3">DSM 27208</strain>
    </source>
</reference>
<gene>
    <name evidence="2" type="ORF">SAMN06269185_3303</name>
</gene>
<sequence>MSDDLPPIKIGDHVTDREDDEDSATMLVVGLDTLRADAYELGDGGPTVAEVNPEYPETDDVVEVIFPQRTDLDVDKKRYAYPRERLSLETPLHDLEDEQEVNADAQ</sequence>
<keyword evidence="3" id="KW-1185">Reference proteome</keyword>
<dbReference type="Proteomes" id="UP000219453">
    <property type="component" value="Unassembled WGS sequence"/>
</dbReference>
<evidence type="ECO:0000313" key="2">
    <source>
        <dbReference type="EMBL" id="SNZ18234.1"/>
    </source>
</evidence>
<dbReference type="OrthoDB" id="199604at2157"/>
<evidence type="ECO:0000256" key="1">
    <source>
        <dbReference type="SAM" id="MobiDB-lite"/>
    </source>
</evidence>
<accession>A0A285P930</accession>
<protein>
    <submittedName>
        <fullName evidence="2">Uncharacterized protein</fullName>
    </submittedName>
</protein>
<organism evidence="2 3">
    <name type="scientific">Natronoarchaeum philippinense</name>
    <dbReference type="NCBI Taxonomy" id="558529"/>
    <lineage>
        <taxon>Archaea</taxon>
        <taxon>Methanobacteriati</taxon>
        <taxon>Methanobacteriota</taxon>
        <taxon>Stenosarchaea group</taxon>
        <taxon>Halobacteria</taxon>
        <taxon>Halobacteriales</taxon>
        <taxon>Natronoarchaeaceae</taxon>
    </lineage>
</organism>
<evidence type="ECO:0000313" key="3">
    <source>
        <dbReference type="Proteomes" id="UP000219453"/>
    </source>
</evidence>
<dbReference type="EMBL" id="OBEJ01000009">
    <property type="protein sequence ID" value="SNZ18234.1"/>
    <property type="molecule type" value="Genomic_DNA"/>
</dbReference>
<dbReference type="AlphaFoldDB" id="A0A285P930"/>
<dbReference type="RefSeq" id="WP_097010177.1">
    <property type="nucleotide sequence ID" value="NZ_OBEJ01000009.1"/>
</dbReference>